<keyword evidence="1" id="KW-0812">Transmembrane</keyword>
<evidence type="ECO:0000313" key="3">
    <source>
        <dbReference type="Proteomes" id="UP000041625"/>
    </source>
</evidence>
<accession>A0AA87BY53</accession>
<comment type="caution">
    <text evidence="2">The sequence shown here is derived from an EMBL/GenBank/DDBJ whole genome shotgun (WGS) entry which is preliminary data.</text>
</comment>
<evidence type="ECO:0008006" key="4">
    <source>
        <dbReference type="Google" id="ProtNLM"/>
    </source>
</evidence>
<keyword evidence="3" id="KW-1185">Reference proteome</keyword>
<keyword evidence="1" id="KW-0472">Membrane</keyword>
<name>A0AA87BY53_9VIBR</name>
<dbReference type="AlphaFoldDB" id="A0AA87BY53"/>
<protein>
    <recommendedName>
        <fullName evidence="4">Pilus assembly protein PilW</fullName>
    </recommendedName>
</protein>
<evidence type="ECO:0000256" key="1">
    <source>
        <dbReference type="SAM" id="Phobius"/>
    </source>
</evidence>
<sequence length="221" mass="23970">MGATALVTMVMRSATKLAQGSTLVEMMAASAIGVIVIGTIGSVFITNQRLSSEKSLEVLLSQNLFSTAQMMKEEVLRAGYNANAGQSVKLSGASNTIYAQQVSADEAYLGFVYLQNSTSSAYRNIVYQFKDNKLNYCLGESTDLLAIDEKPFSNASGDVTMTCQSLFFERQIQIDAFSVSVEDISSSQASSQRVNMTLEASLVNADLSQKVMTSVVQRNWQ</sequence>
<evidence type="ECO:0000313" key="2">
    <source>
        <dbReference type="EMBL" id="CDT51171.1"/>
    </source>
</evidence>
<dbReference type="EMBL" id="CCKJ01000013">
    <property type="protein sequence ID" value="CDT51171.1"/>
    <property type="molecule type" value="Genomic_DNA"/>
</dbReference>
<reference evidence="2 3" key="1">
    <citation type="submission" date="2014-06" db="EMBL/GenBank/DDBJ databases">
        <authorList>
            <person name="Le Roux F."/>
        </authorList>
    </citation>
    <scope>NUCLEOTIDE SEQUENCE [LARGE SCALE GENOMIC DNA]</scope>
    <source>
        <strain evidence="2 3">J2-31</strain>
    </source>
</reference>
<proteinExistence type="predicted"/>
<keyword evidence="1" id="KW-1133">Transmembrane helix</keyword>
<gene>
    <name evidence="2" type="ORF">VCR31J2_110073</name>
</gene>
<organism evidence="2 3">
    <name type="scientific">Vibrio coralliirubri</name>
    <dbReference type="NCBI Taxonomy" id="1516159"/>
    <lineage>
        <taxon>Bacteria</taxon>
        <taxon>Pseudomonadati</taxon>
        <taxon>Pseudomonadota</taxon>
        <taxon>Gammaproteobacteria</taxon>
        <taxon>Vibrionales</taxon>
        <taxon>Vibrionaceae</taxon>
        <taxon>Vibrio</taxon>
    </lineage>
</organism>
<dbReference type="Proteomes" id="UP000041625">
    <property type="component" value="Unassembled WGS sequence"/>
</dbReference>
<feature type="transmembrane region" description="Helical" evidence="1">
    <location>
        <begin position="28"/>
        <end position="46"/>
    </location>
</feature>